<dbReference type="PANTHER" id="PTHR12298">
    <property type="entry name" value="PCDC2 PROGRAMMED CELL DEATH PROTEIN 2 -RELATED"/>
    <property type="match status" value="1"/>
</dbReference>
<dbReference type="EMBL" id="BDRX01000026">
    <property type="protein sequence ID" value="GBF91752.1"/>
    <property type="molecule type" value="Genomic_DNA"/>
</dbReference>
<organism evidence="3 4">
    <name type="scientific">Raphidocelis subcapitata</name>
    <dbReference type="NCBI Taxonomy" id="307507"/>
    <lineage>
        <taxon>Eukaryota</taxon>
        <taxon>Viridiplantae</taxon>
        <taxon>Chlorophyta</taxon>
        <taxon>core chlorophytes</taxon>
        <taxon>Chlorophyceae</taxon>
        <taxon>CS clade</taxon>
        <taxon>Sphaeropleales</taxon>
        <taxon>Selenastraceae</taxon>
        <taxon>Raphidocelis</taxon>
    </lineage>
</organism>
<accession>A0A2V0NYJ9</accession>
<comment type="caution">
    <text evidence="3">The sequence shown here is derived from an EMBL/GenBank/DDBJ whole genome shotgun (WGS) entry which is preliminary data.</text>
</comment>
<feature type="region of interest" description="Disordered" evidence="1">
    <location>
        <begin position="181"/>
        <end position="211"/>
    </location>
</feature>
<evidence type="ECO:0000313" key="3">
    <source>
        <dbReference type="EMBL" id="GBF91752.1"/>
    </source>
</evidence>
<keyword evidence="4" id="KW-1185">Reference proteome</keyword>
<gene>
    <name evidence="3" type="ORF">Rsub_04056</name>
</gene>
<dbReference type="Pfam" id="PF04194">
    <property type="entry name" value="PDCD2_C"/>
    <property type="match status" value="1"/>
</dbReference>
<dbReference type="OrthoDB" id="443682at2759"/>
<dbReference type="AlphaFoldDB" id="A0A2V0NYJ9"/>
<dbReference type="Proteomes" id="UP000247498">
    <property type="component" value="Unassembled WGS sequence"/>
</dbReference>
<evidence type="ECO:0000259" key="2">
    <source>
        <dbReference type="Pfam" id="PF04194"/>
    </source>
</evidence>
<proteinExistence type="predicted"/>
<evidence type="ECO:0000313" key="4">
    <source>
        <dbReference type="Proteomes" id="UP000247498"/>
    </source>
</evidence>
<dbReference type="InterPro" id="IPR007320">
    <property type="entry name" value="PDCD2_C"/>
</dbReference>
<feature type="domain" description="Programmed cell death protein 2 C-terminal" evidence="2">
    <location>
        <begin position="270"/>
        <end position="380"/>
    </location>
</feature>
<dbReference type="InParanoid" id="A0A2V0NYJ9"/>
<dbReference type="STRING" id="307507.A0A2V0NYJ9"/>
<name>A0A2V0NYJ9_9CHLO</name>
<dbReference type="FunCoup" id="A0A2V0NYJ9">
    <property type="interactions" value="1795"/>
</dbReference>
<feature type="compositionally biased region" description="Gly residues" evidence="1">
    <location>
        <begin position="186"/>
        <end position="209"/>
    </location>
</feature>
<dbReference type="GO" id="GO:0005737">
    <property type="term" value="C:cytoplasm"/>
    <property type="evidence" value="ECO:0007669"/>
    <property type="project" value="InterPro"/>
</dbReference>
<evidence type="ECO:0000256" key="1">
    <source>
        <dbReference type="SAM" id="MobiDB-lite"/>
    </source>
</evidence>
<dbReference type="PANTHER" id="PTHR12298:SF4">
    <property type="entry name" value="PROGRAMMED CELL DEATH PROTEIN 2"/>
    <property type="match status" value="1"/>
</dbReference>
<sequence length="419" mass="44175">MPREEPSDDEADLVEWNLGFVEPPERATDLLRHRFPSKVGGRPAWLDPVHLPGSVELTCAASGQPLRFLLQLYCPPDAAGPHAFHRSVFLFVSPRGDKLASPGAVRALRCQLARENPYYSSDPPGPGDLVPPELPAADAAAVAAADPWRSYAAERIHAAIHARQGGAAGGAAAAAAAAAGGSAEEGSGGGGGGSSSGGGSGGGGGGGRGPRLFKELELLVEPEPEDDGEGSAEVQRVLSAYRSRVEAEGDYDEDELPGDVMDGLQDATKEQFAAFQARCARAPEQCLRYCFQPGAAPLWPALANRPKPGDVPDCPGCGKPRRFEFQVMPQLLNFLDVDDEDPHAPDWGTIAVYSCPDSCVEAAARRGGDSAYAEEFVWVEEISSAIAHKKDQEAQALSDPLEAYCGDNPAADECRVYDD</sequence>
<protein>
    <recommendedName>
        <fullName evidence="2">Programmed cell death protein 2 C-terminal domain-containing protein</fullName>
    </recommendedName>
</protein>
<reference evidence="3 4" key="1">
    <citation type="journal article" date="2018" name="Sci. Rep.">
        <title>Raphidocelis subcapitata (=Pseudokirchneriella subcapitata) provides an insight into genome evolution and environmental adaptations in the Sphaeropleales.</title>
        <authorList>
            <person name="Suzuki S."/>
            <person name="Yamaguchi H."/>
            <person name="Nakajima N."/>
            <person name="Kawachi M."/>
        </authorList>
    </citation>
    <scope>NUCLEOTIDE SEQUENCE [LARGE SCALE GENOMIC DNA]</scope>
    <source>
        <strain evidence="3 4">NIES-35</strain>
    </source>
</reference>